<evidence type="ECO:0000256" key="1">
    <source>
        <dbReference type="ARBA" id="ARBA00006336"/>
    </source>
</evidence>
<evidence type="ECO:0000256" key="3">
    <source>
        <dbReference type="ARBA" id="ARBA00022723"/>
    </source>
</evidence>
<dbReference type="Proteomes" id="UP000324585">
    <property type="component" value="Unassembled WGS sequence"/>
</dbReference>
<protein>
    <recommendedName>
        <fullName evidence="6">nicotinamidase</fullName>
        <ecNumber evidence="6">3.5.1.19</ecNumber>
    </recommendedName>
    <alternativeName>
        <fullName evidence="7">Nicotinamide deamidase</fullName>
    </alternativeName>
</protein>
<keyword evidence="4" id="KW-0378">Hydrolase</keyword>
<keyword evidence="2" id="KW-0662">Pyridine nucleotide biosynthesis</keyword>
<dbReference type="Pfam" id="PF00857">
    <property type="entry name" value="Isochorismatase"/>
    <property type="match status" value="1"/>
</dbReference>
<dbReference type="InterPro" id="IPR036380">
    <property type="entry name" value="Isochorismatase-like_sf"/>
</dbReference>
<dbReference type="OMA" id="DFVDSWP"/>
<feature type="domain" description="Isochorismatase-like" evidence="8">
    <location>
        <begin position="15"/>
        <end position="225"/>
    </location>
</feature>
<dbReference type="GO" id="GO:0019363">
    <property type="term" value="P:pyridine nucleotide biosynthetic process"/>
    <property type="evidence" value="ECO:0007669"/>
    <property type="project" value="UniProtKB-KW"/>
</dbReference>
<evidence type="ECO:0000313" key="9">
    <source>
        <dbReference type="EMBL" id="KAA8498370.1"/>
    </source>
</evidence>
<evidence type="ECO:0000256" key="4">
    <source>
        <dbReference type="ARBA" id="ARBA00022801"/>
    </source>
</evidence>
<dbReference type="Gene3D" id="3.40.50.850">
    <property type="entry name" value="Isochorismatase-like"/>
    <property type="match status" value="1"/>
</dbReference>
<evidence type="ECO:0000256" key="5">
    <source>
        <dbReference type="ARBA" id="ARBA00037900"/>
    </source>
</evidence>
<sequence>MDQHGHESVMDNLGILVIDCQNDFCEGGSLAVPHAERAIAQINALRRVVPRDKVSLVVTTADYHPPRHVSFAATHGDAVAPFTTIQVPARRSDDAEVQRPAHEQILWPQHCVAGTKGADLHPALELDGAELLFHKGVEEHVDAYSAFFDNTRTLHTGLHDVLSSHKVTRLVCVGIATDVCVYETVKHALELGYQVLVVTECCAAVSEENARAALADMQARGAIVVPDANALVQTI</sequence>
<dbReference type="EMBL" id="VRMN01000001">
    <property type="protein sequence ID" value="KAA8498370.1"/>
    <property type="molecule type" value="Genomic_DNA"/>
</dbReference>
<evidence type="ECO:0000259" key="8">
    <source>
        <dbReference type="Pfam" id="PF00857"/>
    </source>
</evidence>
<evidence type="ECO:0000256" key="6">
    <source>
        <dbReference type="ARBA" id="ARBA00039017"/>
    </source>
</evidence>
<dbReference type="PANTHER" id="PTHR11080">
    <property type="entry name" value="PYRAZINAMIDASE/NICOTINAMIDASE"/>
    <property type="match status" value="1"/>
</dbReference>
<dbReference type="InterPro" id="IPR000868">
    <property type="entry name" value="Isochorismatase-like_dom"/>
</dbReference>
<evidence type="ECO:0000256" key="7">
    <source>
        <dbReference type="ARBA" id="ARBA00043224"/>
    </source>
</evidence>
<dbReference type="PANTHER" id="PTHR11080:SF2">
    <property type="entry name" value="LD05707P"/>
    <property type="match status" value="1"/>
</dbReference>
<reference evidence="10" key="1">
    <citation type="journal article" date="2019" name="Nat. Commun.">
        <title>Expansion of phycobilisome linker gene families in mesophilic red algae.</title>
        <authorList>
            <person name="Lee J."/>
            <person name="Kim D."/>
            <person name="Bhattacharya D."/>
            <person name="Yoon H.S."/>
        </authorList>
    </citation>
    <scope>NUCLEOTIDE SEQUENCE [LARGE SCALE GENOMIC DNA]</scope>
    <source>
        <strain evidence="10">CCMP 1328</strain>
    </source>
</reference>
<dbReference type="OrthoDB" id="1739143at2759"/>
<organism evidence="9 10">
    <name type="scientific">Porphyridium purpureum</name>
    <name type="common">Red alga</name>
    <name type="synonym">Porphyridium cruentum</name>
    <dbReference type="NCBI Taxonomy" id="35688"/>
    <lineage>
        <taxon>Eukaryota</taxon>
        <taxon>Rhodophyta</taxon>
        <taxon>Bangiophyceae</taxon>
        <taxon>Porphyridiales</taxon>
        <taxon>Porphyridiaceae</taxon>
        <taxon>Porphyridium</taxon>
    </lineage>
</organism>
<accession>A0A5J4Z568</accession>
<proteinExistence type="inferred from homology"/>
<gene>
    <name evidence="9" type="ORF">FVE85_5955</name>
</gene>
<dbReference type="AlphaFoldDB" id="A0A5J4Z568"/>
<name>A0A5J4Z568_PORPP</name>
<dbReference type="NCBIfam" id="NF008623">
    <property type="entry name" value="PRK11609.1"/>
    <property type="match status" value="1"/>
</dbReference>
<comment type="caution">
    <text evidence="9">The sequence shown here is derived from an EMBL/GenBank/DDBJ whole genome shotgun (WGS) entry which is preliminary data.</text>
</comment>
<dbReference type="GO" id="GO:0008936">
    <property type="term" value="F:nicotinamidase activity"/>
    <property type="evidence" value="ECO:0007669"/>
    <property type="project" value="UniProtKB-EC"/>
</dbReference>
<evidence type="ECO:0000313" key="10">
    <source>
        <dbReference type="Proteomes" id="UP000324585"/>
    </source>
</evidence>
<dbReference type="SUPFAM" id="SSF52499">
    <property type="entry name" value="Isochorismatase-like hydrolases"/>
    <property type="match status" value="1"/>
</dbReference>
<evidence type="ECO:0000256" key="2">
    <source>
        <dbReference type="ARBA" id="ARBA00022642"/>
    </source>
</evidence>
<comment type="pathway">
    <text evidence="5">Cofactor biosynthesis; nicotinate biosynthesis; nicotinate from nicotinamide: step 1/1.</text>
</comment>
<dbReference type="GO" id="GO:0046872">
    <property type="term" value="F:metal ion binding"/>
    <property type="evidence" value="ECO:0007669"/>
    <property type="project" value="UniProtKB-KW"/>
</dbReference>
<keyword evidence="3" id="KW-0479">Metal-binding</keyword>
<dbReference type="InterPro" id="IPR052347">
    <property type="entry name" value="Isochorismatase_Nicotinamidase"/>
</dbReference>
<comment type="similarity">
    <text evidence="1">Belongs to the isochorismatase family.</text>
</comment>
<keyword evidence="10" id="KW-1185">Reference proteome</keyword>
<dbReference type="EC" id="3.5.1.19" evidence="6"/>